<protein>
    <recommendedName>
        <fullName evidence="3">Rod shape-determining protein MreC beta-barrel core domain-containing protein</fullName>
    </recommendedName>
</protein>
<name>A0A520N1P7_9GAMM</name>
<dbReference type="Pfam" id="PF04085">
    <property type="entry name" value="MreC"/>
    <property type="match status" value="1"/>
</dbReference>
<keyword evidence="2" id="KW-1133">Transmembrane helix</keyword>
<dbReference type="Proteomes" id="UP000315825">
    <property type="component" value="Unassembled WGS sequence"/>
</dbReference>
<reference evidence="4 5" key="1">
    <citation type="submission" date="2019-02" db="EMBL/GenBank/DDBJ databases">
        <title>Prokaryotic population dynamics and viral predation in marine succession experiment using metagenomics: the confinement effect.</title>
        <authorList>
            <person name="Haro-Moreno J.M."/>
            <person name="Rodriguez-Valera F."/>
            <person name="Lopez-Perez M."/>
        </authorList>
    </citation>
    <scope>NUCLEOTIDE SEQUENCE [LARGE SCALE GENOMIC DNA]</scope>
    <source>
        <strain evidence="4">MED-G159</strain>
    </source>
</reference>
<evidence type="ECO:0000313" key="4">
    <source>
        <dbReference type="EMBL" id="RZO27355.1"/>
    </source>
</evidence>
<evidence type="ECO:0000256" key="2">
    <source>
        <dbReference type="SAM" id="Phobius"/>
    </source>
</evidence>
<dbReference type="EMBL" id="SHBE01000001">
    <property type="protein sequence ID" value="RZO27355.1"/>
    <property type="molecule type" value="Genomic_DNA"/>
</dbReference>
<dbReference type="InterPro" id="IPR042175">
    <property type="entry name" value="Cell/Rod_MreC_2"/>
</dbReference>
<comment type="caution">
    <text evidence="4">The sequence shown here is derived from an EMBL/GenBank/DDBJ whole genome shotgun (WGS) entry which is preliminary data.</text>
</comment>
<feature type="domain" description="Rod shape-determining protein MreC beta-barrel core" evidence="3">
    <location>
        <begin position="163"/>
        <end position="255"/>
    </location>
</feature>
<keyword evidence="2" id="KW-0812">Transmembrane</keyword>
<evidence type="ECO:0000313" key="5">
    <source>
        <dbReference type="Proteomes" id="UP000315825"/>
    </source>
</evidence>
<gene>
    <name evidence="4" type="ORF">EVA92_01010</name>
</gene>
<accession>A0A520N1P7</accession>
<keyword evidence="2" id="KW-0472">Membrane</keyword>
<evidence type="ECO:0000256" key="1">
    <source>
        <dbReference type="SAM" id="Coils"/>
    </source>
</evidence>
<evidence type="ECO:0000259" key="3">
    <source>
        <dbReference type="Pfam" id="PF04085"/>
    </source>
</evidence>
<organism evidence="4 5">
    <name type="scientific">SAR86 cluster bacterium</name>
    <dbReference type="NCBI Taxonomy" id="2030880"/>
    <lineage>
        <taxon>Bacteria</taxon>
        <taxon>Pseudomonadati</taxon>
        <taxon>Pseudomonadota</taxon>
        <taxon>Gammaproteobacteria</taxon>
        <taxon>SAR86 cluster</taxon>
    </lineage>
</organism>
<keyword evidence="1" id="KW-0175">Coiled coil</keyword>
<dbReference type="InterPro" id="IPR055342">
    <property type="entry name" value="MreC_beta-barrel_core"/>
</dbReference>
<feature type="transmembrane region" description="Helical" evidence="2">
    <location>
        <begin position="12"/>
        <end position="32"/>
    </location>
</feature>
<dbReference type="AlphaFoldDB" id="A0A520N1P7"/>
<proteinExistence type="predicted"/>
<feature type="coiled-coil region" evidence="1">
    <location>
        <begin position="61"/>
        <end position="95"/>
    </location>
</feature>
<sequence length="265" mass="30589">MVQRVLSIRNKLTILFLAFLQLILLGFLANYFQLNAFAKRALERTFDIPQNIFDQIFEEYRQFESEKVMLLENDIEDLEEAIYLKDLKIESLENQKSFISPSPRLSIASKVYVSGFRHSDYECCGKHRIFIKSQNFKENETFSVSQGSFAIGKSRIQVFDEFEIALLSDSEEFLSIKNAKGFFCIAKGSGLPKKIICENESKSDFFEIGDTFFTSGFDGVYPEGLIVGSLEEITTLKEVNFKQKLVIQLFFDPYKSMNKEVLIHE</sequence>
<dbReference type="Gene3D" id="2.40.10.350">
    <property type="entry name" value="Rod shape-determining protein MreC, domain 2"/>
    <property type="match status" value="1"/>
</dbReference>